<dbReference type="PANTHER" id="PTHR11070">
    <property type="entry name" value="UVRD / RECB / PCRA DNA HELICASE FAMILY MEMBER"/>
    <property type="match status" value="1"/>
</dbReference>
<feature type="domain" description="NERD" evidence="5">
    <location>
        <begin position="15"/>
        <end position="109"/>
    </location>
</feature>
<keyword evidence="3 7" id="KW-0347">Helicase</keyword>
<dbReference type="Proteomes" id="UP000244240">
    <property type="component" value="Unassembled WGS sequence"/>
</dbReference>
<dbReference type="GO" id="GO:0016787">
    <property type="term" value="F:hydrolase activity"/>
    <property type="evidence" value="ECO:0007669"/>
    <property type="project" value="UniProtKB-KW"/>
</dbReference>
<proteinExistence type="predicted"/>
<accession>A0A2T6C4T4</accession>
<evidence type="ECO:0000256" key="2">
    <source>
        <dbReference type="ARBA" id="ARBA00022801"/>
    </source>
</evidence>
<dbReference type="InterPro" id="IPR011528">
    <property type="entry name" value="NERD"/>
</dbReference>
<dbReference type="InterPro" id="IPR014017">
    <property type="entry name" value="DNA_helicase_UvrD-like_C"/>
</dbReference>
<dbReference type="RefSeq" id="WP_108022122.1">
    <property type="nucleotide sequence ID" value="NZ_QBKR01000004.1"/>
</dbReference>
<dbReference type="GO" id="GO:0043138">
    <property type="term" value="F:3'-5' DNA helicase activity"/>
    <property type="evidence" value="ECO:0007669"/>
    <property type="project" value="TreeGrafter"/>
</dbReference>
<name>A0A2T6C4T4_9BACL</name>
<evidence type="ECO:0000259" key="6">
    <source>
        <dbReference type="Pfam" id="PF13361"/>
    </source>
</evidence>
<dbReference type="EMBL" id="QBKR01000004">
    <property type="protein sequence ID" value="PTX63293.1"/>
    <property type="molecule type" value="Genomic_DNA"/>
</dbReference>
<evidence type="ECO:0000256" key="1">
    <source>
        <dbReference type="ARBA" id="ARBA00022741"/>
    </source>
</evidence>
<feature type="domain" description="UvrD-like helicase C-terminal" evidence="6">
    <location>
        <begin position="538"/>
        <end position="604"/>
    </location>
</feature>
<evidence type="ECO:0000256" key="3">
    <source>
        <dbReference type="ARBA" id="ARBA00022806"/>
    </source>
</evidence>
<comment type="caution">
    <text evidence="7">The sequence shown here is derived from an EMBL/GenBank/DDBJ whole genome shotgun (WGS) entry which is preliminary data.</text>
</comment>
<dbReference type="AlphaFoldDB" id="A0A2T6C4T4"/>
<dbReference type="SUPFAM" id="SSF52540">
    <property type="entry name" value="P-loop containing nucleoside triphosphate hydrolases"/>
    <property type="match status" value="1"/>
</dbReference>
<dbReference type="InterPro" id="IPR027417">
    <property type="entry name" value="P-loop_NTPase"/>
</dbReference>
<keyword evidence="2" id="KW-0378">Hydrolase</keyword>
<evidence type="ECO:0000313" key="7">
    <source>
        <dbReference type="EMBL" id="PTX63293.1"/>
    </source>
</evidence>
<reference evidence="7 8" key="1">
    <citation type="submission" date="2018-04" db="EMBL/GenBank/DDBJ databases">
        <title>Genomic Encyclopedia of Archaeal and Bacterial Type Strains, Phase II (KMG-II): from individual species to whole genera.</title>
        <authorList>
            <person name="Goeker M."/>
        </authorList>
    </citation>
    <scope>NUCLEOTIDE SEQUENCE [LARGE SCALE GENOMIC DNA]</scope>
    <source>
        <strain evidence="7 8">DSM 45787</strain>
    </source>
</reference>
<dbReference type="PANTHER" id="PTHR11070:SF2">
    <property type="entry name" value="ATP-DEPENDENT DNA HELICASE SRS2"/>
    <property type="match status" value="1"/>
</dbReference>
<dbReference type="Pfam" id="PF08378">
    <property type="entry name" value="NERD"/>
    <property type="match status" value="1"/>
</dbReference>
<dbReference type="InterPro" id="IPR000212">
    <property type="entry name" value="DNA_helicase_UvrD/REP"/>
</dbReference>
<evidence type="ECO:0000256" key="4">
    <source>
        <dbReference type="ARBA" id="ARBA00022840"/>
    </source>
</evidence>
<dbReference type="Gene3D" id="3.40.50.300">
    <property type="entry name" value="P-loop containing nucleotide triphosphate hydrolases"/>
    <property type="match status" value="2"/>
</dbReference>
<feature type="domain" description="UvrD-like helicase C-terminal" evidence="6">
    <location>
        <begin position="417"/>
        <end position="533"/>
    </location>
</feature>
<dbReference type="GO" id="GO:0005524">
    <property type="term" value="F:ATP binding"/>
    <property type="evidence" value="ECO:0007669"/>
    <property type="project" value="UniProtKB-KW"/>
</dbReference>
<organism evidence="7 8">
    <name type="scientific">Melghirimyces profundicolus</name>
    <dbReference type="NCBI Taxonomy" id="1242148"/>
    <lineage>
        <taxon>Bacteria</taxon>
        <taxon>Bacillati</taxon>
        <taxon>Bacillota</taxon>
        <taxon>Bacilli</taxon>
        <taxon>Bacillales</taxon>
        <taxon>Thermoactinomycetaceae</taxon>
        <taxon>Melghirimyces</taxon>
    </lineage>
</organism>
<evidence type="ECO:0000313" key="8">
    <source>
        <dbReference type="Proteomes" id="UP000244240"/>
    </source>
</evidence>
<dbReference type="OrthoDB" id="7066673at2"/>
<gene>
    <name evidence="7" type="ORF">C8P63_104138</name>
</gene>
<evidence type="ECO:0000259" key="5">
    <source>
        <dbReference type="Pfam" id="PF08378"/>
    </source>
</evidence>
<sequence>MAHVIPETIRKDATAGERLLFRTLKEFLPEDYIVYHEPDIHGRRPDFVVIGPDLGLVVLEVKDYTRNTLVELNPDRWRIRKGAEGEISVTSPPKQAREYAFRIADKLKKDSELVHTGGKYAMQLKFPYGFGAVFTRLSRGDLKETGVEEVAGPERILGREEIDPEKDCFSAILLRRKLREMLPAPFPMEKPLTELDIARIRFHLFPEVRISGKVTPVRIRDSLLFYLENLETMDLHQEGLAKQIGDRHRLIRGVAGSGKTLILASRVHLLAKEHPDWNILVLCYNISLSRAIRRMVERKLRPSASKTEGEEDLASRVRVYNFHEWLREELNIRREEQIPEVLEQLNRGEGNLPRYDAALIDEGQDFQPEWLALVSKLLNPETQSLLLVEDRAQTIYSRRRSYKQDTGLDFRGRSRILTVNYRNTAPIVRFSWDFYQAHAEEGGKKGKGNDDVEIISPQSTLRKGPEPVVRRFSSIGEETDFVAGEIRRLRGTDRIPLSRMLILYRVKKFGPCRTIDAIRASLKQTGIPFTWIAENERSKRSFDLKEPTVKISTIDSSKGLDFDAVFVVNVDRLPFPLEENRNREASLLYIAMTRAKKHLYITYSGESEFTRYFDRFVSTETSHK</sequence>
<keyword evidence="8" id="KW-1185">Reference proteome</keyword>
<keyword evidence="4" id="KW-0067">ATP-binding</keyword>
<dbReference type="Pfam" id="PF13361">
    <property type="entry name" value="UvrD_C"/>
    <property type="match status" value="2"/>
</dbReference>
<dbReference type="GO" id="GO:0003677">
    <property type="term" value="F:DNA binding"/>
    <property type="evidence" value="ECO:0007669"/>
    <property type="project" value="InterPro"/>
</dbReference>
<protein>
    <submittedName>
        <fullName evidence="7">UvrD-like helicase family protein</fullName>
    </submittedName>
</protein>
<dbReference type="Pfam" id="PF13245">
    <property type="entry name" value="AAA_19"/>
    <property type="match status" value="1"/>
</dbReference>
<keyword evidence="1" id="KW-0547">Nucleotide-binding</keyword>
<dbReference type="GO" id="GO:0000725">
    <property type="term" value="P:recombinational repair"/>
    <property type="evidence" value="ECO:0007669"/>
    <property type="project" value="TreeGrafter"/>
</dbReference>